<organism evidence="15 16">
    <name type="scientific">Micromonospora coxensis</name>
    <dbReference type="NCBI Taxonomy" id="356852"/>
    <lineage>
        <taxon>Bacteria</taxon>
        <taxon>Bacillati</taxon>
        <taxon>Actinomycetota</taxon>
        <taxon>Actinomycetes</taxon>
        <taxon>Micromonosporales</taxon>
        <taxon>Micromonosporaceae</taxon>
        <taxon>Micromonospora</taxon>
    </lineage>
</organism>
<keyword evidence="16" id="KW-1185">Reference proteome</keyword>
<feature type="compositionally biased region" description="Basic and acidic residues" evidence="13">
    <location>
        <begin position="67"/>
        <end position="78"/>
    </location>
</feature>
<dbReference type="SUPFAM" id="SSF49503">
    <property type="entry name" value="Cupredoxins"/>
    <property type="match status" value="2"/>
</dbReference>
<feature type="region of interest" description="Disordered" evidence="13">
    <location>
        <begin position="48"/>
        <end position="111"/>
    </location>
</feature>
<evidence type="ECO:0000256" key="13">
    <source>
        <dbReference type="SAM" id="MobiDB-lite"/>
    </source>
</evidence>
<evidence type="ECO:0000256" key="3">
    <source>
        <dbReference type="ARBA" id="ARBA00010609"/>
    </source>
</evidence>
<comment type="subunit">
    <text evidence="4">Homotrimer.</text>
</comment>
<evidence type="ECO:0000256" key="7">
    <source>
        <dbReference type="ARBA" id="ARBA00022723"/>
    </source>
</evidence>
<comment type="similarity">
    <text evidence="3">Belongs to the multicopper oxidase family.</text>
</comment>
<dbReference type="AlphaFoldDB" id="A0A1C5H282"/>
<dbReference type="InterPro" id="IPR001287">
    <property type="entry name" value="NO2-reductase_Cu"/>
</dbReference>
<dbReference type="GO" id="GO:0050421">
    <property type="term" value="F:nitrite reductase (NO-forming) activity"/>
    <property type="evidence" value="ECO:0007669"/>
    <property type="project" value="UniProtKB-EC"/>
</dbReference>
<evidence type="ECO:0000313" key="16">
    <source>
        <dbReference type="Proteomes" id="UP000198215"/>
    </source>
</evidence>
<evidence type="ECO:0000256" key="1">
    <source>
        <dbReference type="ARBA" id="ARBA00001960"/>
    </source>
</evidence>
<dbReference type="PRINTS" id="PR00695">
    <property type="entry name" value="CUNO2RDTASE"/>
</dbReference>
<dbReference type="Proteomes" id="UP000198215">
    <property type="component" value="Chromosome I"/>
</dbReference>
<comment type="catalytic activity">
    <reaction evidence="11">
        <text>nitric oxide + Fe(III)-[cytochrome c] + H2O = Fe(II)-[cytochrome c] + nitrite + 2 H(+)</text>
        <dbReference type="Rhea" id="RHEA:15233"/>
        <dbReference type="Rhea" id="RHEA-COMP:10350"/>
        <dbReference type="Rhea" id="RHEA-COMP:14399"/>
        <dbReference type="ChEBI" id="CHEBI:15377"/>
        <dbReference type="ChEBI" id="CHEBI:15378"/>
        <dbReference type="ChEBI" id="CHEBI:16301"/>
        <dbReference type="ChEBI" id="CHEBI:16480"/>
        <dbReference type="ChEBI" id="CHEBI:29033"/>
        <dbReference type="ChEBI" id="CHEBI:29034"/>
        <dbReference type="EC" id="1.7.2.1"/>
    </reaction>
</comment>
<dbReference type="InterPro" id="IPR045087">
    <property type="entry name" value="Cu-oxidase_fam"/>
</dbReference>
<evidence type="ECO:0000256" key="12">
    <source>
        <dbReference type="PIRSR" id="PIRSR601287-1"/>
    </source>
</evidence>
<keyword evidence="7 12" id="KW-0479">Metal-binding</keyword>
<evidence type="ECO:0000313" key="15">
    <source>
        <dbReference type="EMBL" id="SCG40162.1"/>
    </source>
</evidence>
<accession>A0A1C5H282</accession>
<feature type="binding site" description="type 1 copper site" evidence="12">
    <location>
        <position position="212"/>
    </location>
    <ligand>
        <name>Cu cation</name>
        <dbReference type="ChEBI" id="CHEBI:23378"/>
        <label>1</label>
    </ligand>
</feature>
<evidence type="ECO:0000256" key="5">
    <source>
        <dbReference type="ARBA" id="ARBA00011882"/>
    </source>
</evidence>
<keyword evidence="10 12" id="KW-0186">Copper</keyword>
<feature type="binding site" description="type 1 copper site" evidence="12">
    <location>
        <position position="217"/>
    </location>
    <ligand>
        <name>Cu cation</name>
        <dbReference type="ChEBI" id="CHEBI:23378"/>
        <label>1</label>
    </ligand>
</feature>
<proteinExistence type="inferred from homology"/>
<feature type="binding site" description="type 1 copper site" evidence="12">
    <location>
        <position position="204"/>
    </location>
    <ligand>
        <name>Cu cation</name>
        <dbReference type="ChEBI" id="CHEBI:23378"/>
        <label>1</label>
    </ligand>
</feature>
<protein>
    <recommendedName>
        <fullName evidence="6">Copper-containing nitrite reductase</fullName>
        <ecNumber evidence="5">1.7.2.1</ecNumber>
    </recommendedName>
</protein>
<dbReference type="InterPro" id="IPR011707">
    <property type="entry name" value="Cu-oxidase-like_N"/>
</dbReference>
<keyword evidence="8" id="KW-0677">Repeat</keyword>
<feature type="region of interest" description="Disordered" evidence="13">
    <location>
        <begin position="1"/>
        <end position="22"/>
    </location>
</feature>
<evidence type="ECO:0000256" key="2">
    <source>
        <dbReference type="ARBA" id="ARBA00001973"/>
    </source>
</evidence>
<dbReference type="InterPro" id="IPR008972">
    <property type="entry name" value="Cupredoxin"/>
</dbReference>
<feature type="binding site" description="type 1 copper site" evidence="12">
    <location>
        <position position="356"/>
    </location>
    <ligand>
        <name>Cu cation</name>
        <dbReference type="ChEBI" id="CHEBI:23378"/>
        <label>1</label>
    </ligand>
</feature>
<feature type="domain" description="Plastocyanin-like" evidence="14">
    <location>
        <begin position="119"/>
        <end position="226"/>
    </location>
</feature>
<dbReference type="RefSeq" id="WP_197701420.1">
    <property type="nucleotide sequence ID" value="NZ_LT607753.1"/>
</dbReference>
<feature type="binding site" description="type 1 copper site" evidence="12">
    <location>
        <position position="169"/>
    </location>
    <ligand>
        <name>Cu cation</name>
        <dbReference type="ChEBI" id="CHEBI:23378"/>
        <label>1</label>
    </ligand>
</feature>
<feature type="binding site" description="type 1 copper site" evidence="12">
    <location>
        <position position="164"/>
    </location>
    <ligand>
        <name>Cu cation</name>
        <dbReference type="ChEBI" id="CHEBI:23378"/>
        <label>1</label>
    </ligand>
</feature>
<dbReference type="CDD" id="cd04208">
    <property type="entry name" value="CuRO_2_CuNIR"/>
    <property type="match status" value="1"/>
</dbReference>
<dbReference type="Gene3D" id="2.60.40.420">
    <property type="entry name" value="Cupredoxins - blue copper proteins"/>
    <property type="match status" value="2"/>
</dbReference>
<evidence type="ECO:0000256" key="11">
    <source>
        <dbReference type="ARBA" id="ARBA00049340"/>
    </source>
</evidence>
<gene>
    <name evidence="15" type="ORF">GA0070614_0718</name>
</gene>
<dbReference type="EMBL" id="LT607753">
    <property type="protein sequence ID" value="SCG40162.1"/>
    <property type="molecule type" value="Genomic_DNA"/>
</dbReference>
<dbReference type="CDD" id="cd11020">
    <property type="entry name" value="CuRO_1_CuNIR"/>
    <property type="match status" value="1"/>
</dbReference>
<evidence type="ECO:0000256" key="8">
    <source>
        <dbReference type="ARBA" id="ARBA00022737"/>
    </source>
</evidence>
<evidence type="ECO:0000256" key="6">
    <source>
        <dbReference type="ARBA" id="ARBA00017290"/>
    </source>
</evidence>
<comment type="cofactor">
    <cofactor evidence="2 12">
        <name>Cu(2+)</name>
        <dbReference type="ChEBI" id="CHEBI:29036"/>
    </cofactor>
</comment>
<dbReference type="EC" id="1.7.2.1" evidence="5"/>
<evidence type="ECO:0000256" key="9">
    <source>
        <dbReference type="ARBA" id="ARBA00023002"/>
    </source>
</evidence>
<evidence type="ECO:0000259" key="14">
    <source>
        <dbReference type="Pfam" id="PF07732"/>
    </source>
</evidence>
<reference evidence="16" key="1">
    <citation type="submission" date="2016-06" db="EMBL/GenBank/DDBJ databases">
        <authorList>
            <person name="Varghese N."/>
            <person name="Submissions Spin"/>
        </authorList>
    </citation>
    <scope>NUCLEOTIDE SEQUENCE [LARGE SCALE GENOMIC DNA]</scope>
    <source>
        <strain evidence="16">DSM 45161</strain>
    </source>
</reference>
<evidence type="ECO:0000256" key="4">
    <source>
        <dbReference type="ARBA" id="ARBA00011233"/>
    </source>
</evidence>
<evidence type="ECO:0000256" key="10">
    <source>
        <dbReference type="ARBA" id="ARBA00023008"/>
    </source>
</evidence>
<dbReference type="GO" id="GO:0005507">
    <property type="term" value="F:copper ion binding"/>
    <property type="evidence" value="ECO:0007669"/>
    <property type="project" value="InterPro"/>
</dbReference>
<sequence length="373" mass="39704">MTDEQTQEPPQPPDARRHRPGRLVAGGLALVLLLGTAYAAGDRFAGGPATAHAPGHEASGEPNLGTEDGHDHSTHEGTEGDPAVYDPGATPGPRFRARDATLPPAPPGREHRITLTVRESVREVAPGVRQRTWTYDDMLPGPTLRGRVGDRFVVTLVNEGSTGHSIDFHASQVAPNAQMRSIEPGERLTYTFTAQRAGAFMYHCGSAPAVHHIGNGMFGAIIVDPPRLAPVDREFVLVQSELALGPQDGLARLGKLYRAEYDAVAFNGYAGQYRFAPLTATTGTRTRIWVVDAGPSAPTSFHVVGTVFDTVYKEGAYVLRPDAAAGGAQSLDLAPAQGGFVEFAFPAPGQYPMLTHRFADATRGADGLFQVTP</sequence>
<keyword evidence="9" id="KW-0560">Oxidoreductase</keyword>
<feature type="binding site" description="type 1 copper site" evidence="12">
    <location>
        <position position="203"/>
    </location>
    <ligand>
        <name>Cu cation</name>
        <dbReference type="ChEBI" id="CHEBI:23378"/>
        <label>1</label>
    </ligand>
</feature>
<comment type="cofactor">
    <cofactor evidence="1 12">
        <name>Cu(+)</name>
        <dbReference type="ChEBI" id="CHEBI:49552"/>
    </cofactor>
</comment>
<dbReference type="PANTHER" id="PTHR11709:SF394">
    <property type="entry name" value="FI03373P-RELATED"/>
    <property type="match status" value="1"/>
</dbReference>
<dbReference type="Pfam" id="PF07732">
    <property type="entry name" value="Cu-oxidase_3"/>
    <property type="match status" value="1"/>
</dbReference>
<name>A0A1C5H282_9ACTN</name>
<dbReference type="PANTHER" id="PTHR11709">
    <property type="entry name" value="MULTI-COPPER OXIDASE"/>
    <property type="match status" value="1"/>
</dbReference>